<evidence type="ECO:0000313" key="1">
    <source>
        <dbReference type="EMBL" id="EEF27044.1"/>
    </source>
</evidence>
<dbReference type="AlphaFoldDB" id="B9TAS0"/>
<accession>B9TAS0</accession>
<dbReference type="InParanoid" id="B9TAS0"/>
<evidence type="ECO:0000313" key="2">
    <source>
        <dbReference type="Proteomes" id="UP000008311"/>
    </source>
</evidence>
<proteinExistence type="predicted"/>
<protein>
    <submittedName>
        <fullName evidence="1">Uncharacterized protein</fullName>
    </submittedName>
</protein>
<dbReference type="EMBL" id="EQ975921">
    <property type="protein sequence ID" value="EEF27044.1"/>
    <property type="molecule type" value="Genomic_DNA"/>
</dbReference>
<gene>
    <name evidence="1" type="ORF">RCOM_0207480</name>
</gene>
<organism evidence="1 2">
    <name type="scientific">Ricinus communis</name>
    <name type="common">Castor bean</name>
    <dbReference type="NCBI Taxonomy" id="3988"/>
    <lineage>
        <taxon>Eukaryota</taxon>
        <taxon>Viridiplantae</taxon>
        <taxon>Streptophyta</taxon>
        <taxon>Embryophyta</taxon>
        <taxon>Tracheophyta</taxon>
        <taxon>Spermatophyta</taxon>
        <taxon>Magnoliopsida</taxon>
        <taxon>eudicotyledons</taxon>
        <taxon>Gunneridae</taxon>
        <taxon>Pentapetalae</taxon>
        <taxon>rosids</taxon>
        <taxon>fabids</taxon>
        <taxon>Malpighiales</taxon>
        <taxon>Euphorbiaceae</taxon>
        <taxon>Acalyphoideae</taxon>
        <taxon>Acalypheae</taxon>
        <taxon>Ricinus</taxon>
    </lineage>
</organism>
<reference evidence="2" key="1">
    <citation type="journal article" date="2010" name="Nat. Biotechnol.">
        <title>Draft genome sequence of the oilseed species Ricinus communis.</title>
        <authorList>
            <person name="Chan A.P."/>
            <person name="Crabtree J."/>
            <person name="Zhao Q."/>
            <person name="Lorenzi H."/>
            <person name="Orvis J."/>
            <person name="Puiu D."/>
            <person name="Melake-Berhan A."/>
            <person name="Jones K.M."/>
            <person name="Redman J."/>
            <person name="Chen G."/>
            <person name="Cahoon E.B."/>
            <person name="Gedil M."/>
            <person name="Stanke M."/>
            <person name="Haas B.J."/>
            <person name="Wortman J.R."/>
            <person name="Fraser-Liggett C.M."/>
            <person name="Ravel J."/>
            <person name="Rabinowicz P.D."/>
        </authorList>
    </citation>
    <scope>NUCLEOTIDE SEQUENCE [LARGE SCALE GENOMIC DNA]</scope>
    <source>
        <strain evidence="2">cv. Hale</strain>
    </source>
</reference>
<sequence length="49" mass="5767">MARFDWLTIVRLHPIPGAEPQLQLEFIFKLHSEASSRKESGRENKFLIE</sequence>
<name>B9TAS0_RICCO</name>
<keyword evidence="2" id="KW-1185">Reference proteome</keyword>
<dbReference type="Proteomes" id="UP000008311">
    <property type="component" value="Unassembled WGS sequence"/>
</dbReference>